<evidence type="ECO:0000259" key="4">
    <source>
        <dbReference type="PROSITE" id="PS01124"/>
    </source>
</evidence>
<protein>
    <submittedName>
        <fullName evidence="5">Helix-turn-helix transcriptional regulator</fullName>
    </submittedName>
</protein>
<evidence type="ECO:0000313" key="6">
    <source>
        <dbReference type="Proteomes" id="UP000032352"/>
    </source>
</evidence>
<name>A0AAE9Z0J5_9GAMM</name>
<dbReference type="Proteomes" id="UP000032352">
    <property type="component" value="Chromosome"/>
</dbReference>
<keyword evidence="1" id="KW-0805">Transcription regulation</keyword>
<gene>
    <name evidence="5" type="ORF">SG34_023745</name>
</gene>
<dbReference type="PRINTS" id="PR00032">
    <property type="entry name" value="HTHARAC"/>
</dbReference>
<dbReference type="EMBL" id="CP059733">
    <property type="protein sequence ID" value="WDE04323.1"/>
    <property type="molecule type" value="Genomic_DNA"/>
</dbReference>
<dbReference type="GO" id="GO:0043565">
    <property type="term" value="F:sequence-specific DNA binding"/>
    <property type="evidence" value="ECO:0007669"/>
    <property type="project" value="InterPro"/>
</dbReference>
<organism evidence="5 6">
    <name type="scientific">Thalassomonas viridans</name>
    <dbReference type="NCBI Taxonomy" id="137584"/>
    <lineage>
        <taxon>Bacteria</taxon>
        <taxon>Pseudomonadati</taxon>
        <taxon>Pseudomonadota</taxon>
        <taxon>Gammaproteobacteria</taxon>
        <taxon>Alteromonadales</taxon>
        <taxon>Colwelliaceae</taxon>
        <taxon>Thalassomonas</taxon>
    </lineage>
</organism>
<evidence type="ECO:0000256" key="3">
    <source>
        <dbReference type="ARBA" id="ARBA00023163"/>
    </source>
</evidence>
<dbReference type="RefSeq" id="WP_053046765.1">
    <property type="nucleotide sequence ID" value="NZ_CP059733.1"/>
</dbReference>
<dbReference type="InterPro" id="IPR020449">
    <property type="entry name" value="Tscrpt_reg_AraC-type_HTH"/>
</dbReference>
<feature type="domain" description="HTH araC/xylS-type" evidence="4">
    <location>
        <begin position="2"/>
        <end position="100"/>
    </location>
</feature>
<reference evidence="5 6" key="2">
    <citation type="journal article" date="2022" name="Mar. Drugs">
        <title>Bioassay-Guided Fractionation Leads to the Detection of Cholic Acid Generated by the Rare Thalassomonas sp.</title>
        <authorList>
            <person name="Pheiffer F."/>
            <person name="Schneider Y.K."/>
            <person name="Hansen E.H."/>
            <person name="Andersen J.H."/>
            <person name="Isaksson J."/>
            <person name="Busche T."/>
            <person name="R C."/>
            <person name="Kalinowski J."/>
            <person name="Zyl L.V."/>
            <person name="Trindade M."/>
        </authorList>
    </citation>
    <scope>NUCLEOTIDE SEQUENCE [LARGE SCALE GENOMIC DNA]</scope>
    <source>
        <strain evidence="5 6">XOM25</strain>
    </source>
</reference>
<dbReference type="InterPro" id="IPR050959">
    <property type="entry name" value="MarA-like"/>
</dbReference>
<keyword evidence="6" id="KW-1185">Reference proteome</keyword>
<evidence type="ECO:0000256" key="2">
    <source>
        <dbReference type="ARBA" id="ARBA00023125"/>
    </source>
</evidence>
<dbReference type="Gene3D" id="1.10.10.60">
    <property type="entry name" value="Homeodomain-like"/>
    <property type="match status" value="2"/>
</dbReference>
<dbReference type="PROSITE" id="PS01124">
    <property type="entry name" value="HTH_ARAC_FAMILY_2"/>
    <property type="match status" value="1"/>
</dbReference>
<dbReference type="InterPro" id="IPR018060">
    <property type="entry name" value="HTH_AraC"/>
</dbReference>
<reference evidence="5 6" key="1">
    <citation type="journal article" date="2015" name="Genome Announc.">
        <title>Draft Genome Sequences of Marine Isolates of Thalassomonas viridans and Thalassomonas actiniarum.</title>
        <authorList>
            <person name="Olonade I."/>
            <person name="van Zyl L.J."/>
            <person name="Trindade M."/>
        </authorList>
    </citation>
    <scope>NUCLEOTIDE SEQUENCE [LARGE SCALE GENOMIC DNA]</scope>
    <source>
        <strain evidence="5 6">XOM25</strain>
    </source>
</reference>
<dbReference type="InterPro" id="IPR009057">
    <property type="entry name" value="Homeodomain-like_sf"/>
</dbReference>
<evidence type="ECO:0000256" key="1">
    <source>
        <dbReference type="ARBA" id="ARBA00023015"/>
    </source>
</evidence>
<proteinExistence type="predicted"/>
<accession>A0AAE9Z0J5</accession>
<dbReference type="PANTHER" id="PTHR47504">
    <property type="entry name" value="RIGHT ORIGIN-BINDING PROTEIN"/>
    <property type="match status" value="1"/>
</dbReference>
<keyword evidence="3" id="KW-0804">Transcription</keyword>
<dbReference type="Pfam" id="PF12833">
    <property type="entry name" value="HTH_18"/>
    <property type="match status" value="1"/>
</dbReference>
<dbReference type="PANTHER" id="PTHR47504:SF5">
    <property type="entry name" value="RIGHT ORIGIN-BINDING PROTEIN"/>
    <property type="match status" value="1"/>
</dbReference>
<evidence type="ECO:0000313" key="5">
    <source>
        <dbReference type="EMBL" id="WDE04323.1"/>
    </source>
</evidence>
<dbReference type="KEGG" id="tvd:SG34_023745"/>
<sequence length="117" mass="13483">MLKVISFIENNLDEKHRLDNLAAIACYSSFHFHRLFRAFTGENVYNFQRRLLLERAANQLLHTDRQITEIALASGYDNQASFNKAFTKLFACTPGQVRNQQLQEQIKASVADAEYLT</sequence>
<dbReference type="SMART" id="SM00342">
    <property type="entry name" value="HTH_ARAC"/>
    <property type="match status" value="1"/>
</dbReference>
<keyword evidence="2" id="KW-0238">DNA-binding</keyword>
<dbReference type="GO" id="GO:0003700">
    <property type="term" value="F:DNA-binding transcription factor activity"/>
    <property type="evidence" value="ECO:0007669"/>
    <property type="project" value="InterPro"/>
</dbReference>
<dbReference type="SUPFAM" id="SSF46689">
    <property type="entry name" value="Homeodomain-like"/>
    <property type="match status" value="2"/>
</dbReference>
<dbReference type="AlphaFoldDB" id="A0AAE9Z0J5"/>